<dbReference type="InterPro" id="IPR045272">
    <property type="entry name" value="ANXUR1/2-like"/>
</dbReference>
<dbReference type="InterPro" id="IPR000719">
    <property type="entry name" value="Prot_kinase_dom"/>
</dbReference>
<feature type="domain" description="Protein kinase" evidence="8">
    <location>
        <begin position="22"/>
        <end position="301"/>
    </location>
</feature>
<dbReference type="InterPro" id="IPR017441">
    <property type="entry name" value="Protein_kinase_ATP_BS"/>
</dbReference>
<dbReference type="SUPFAM" id="SSF56112">
    <property type="entry name" value="Protein kinase-like (PK-like)"/>
    <property type="match status" value="1"/>
</dbReference>
<comment type="similarity">
    <text evidence="7">Belongs to the protein kinase superfamily.</text>
</comment>
<dbReference type="GO" id="GO:0004714">
    <property type="term" value="F:transmembrane receptor protein tyrosine kinase activity"/>
    <property type="evidence" value="ECO:0007669"/>
    <property type="project" value="InterPro"/>
</dbReference>
<evidence type="ECO:0000256" key="3">
    <source>
        <dbReference type="ARBA" id="ARBA00022741"/>
    </source>
</evidence>
<comment type="caution">
    <text evidence="9">The sequence shown here is derived from an EMBL/GenBank/DDBJ whole genome shotgun (WGS) entry which is preliminary data.</text>
</comment>
<dbReference type="AlphaFoldDB" id="A0AAD8LDH7"/>
<protein>
    <recommendedName>
        <fullName evidence="8">Protein kinase domain-containing protein</fullName>
    </recommendedName>
</protein>
<dbReference type="InterPro" id="IPR008271">
    <property type="entry name" value="Ser/Thr_kinase_AS"/>
</dbReference>
<evidence type="ECO:0000256" key="6">
    <source>
        <dbReference type="PROSITE-ProRule" id="PRU10141"/>
    </source>
</evidence>
<evidence type="ECO:0000259" key="8">
    <source>
        <dbReference type="PROSITE" id="PS50011"/>
    </source>
</evidence>
<dbReference type="InterPro" id="IPR011009">
    <property type="entry name" value="Kinase-like_dom_sf"/>
</dbReference>
<gene>
    <name evidence="9" type="ORF">QVD17_02984</name>
</gene>
<dbReference type="PANTHER" id="PTHR27003:SF342">
    <property type="entry name" value="TYROSINE-PROTEIN KINASE, CSF-1_PDGF RECEPTOR FAMILY-RELATED"/>
    <property type="match status" value="1"/>
</dbReference>
<keyword evidence="2" id="KW-0808">Transferase</keyword>
<dbReference type="Pfam" id="PF07714">
    <property type="entry name" value="PK_Tyr_Ser-Thr"/>
    <property type="match status" value="1"/>
</dbReference>
<dbReference type="PANTHER" id="PTHR27003">
    <property type="entry name" value="OS07G0166700 PROTEIN"/>
    <property type="match status" value="1"/>
</dbReference>
<dbReference type="Proteomes" id="UP001229421">
    <property type="component" value="Unassembled WGS sequence"/>
</dbReference>
<reference evidence="9" key="1">
    <citation type="journal article" date="2023" name="bioRxiv">
        <title>Improved chromosome-level genome assembly for marigold (Tagetes erecta).</title>
        <authorList>
            <person name="Jiang F."/>
            <person name="Yuan L."/>
            <person name="Wang S."/>
            <person name="Wang H."/>
            <person name="Xu D."/>
            <person name="Wang A."/>
            <person name="Fan W."/>
        </authorList>
    </citation>
    <scope>NUCLEOTIDE SEQUENCE</scope>
    <source>
        <strain evidence="9">WSJ</strain>
        <tissue evidence="9">Leaf</tissue>
    </source>
</reference>
<evidence type="ECO:0000256" key="2">
    <source>
        <dbReference type="ARBA" id="ARBA00022679"/>
    </source>
</evidence>
<dbReference type="PROSITE" id="PS00108">
    <property type="entry name" value="PROTEIN_KINASE_ST"/>
    <property type="match status" value="1"/>
</dbReference>
<evidence type="ECO:0000313" key="9">
    <source>
        <dbReference type="EMBL" id="KAK1437196.1"/>
    </source>
</evidence>
<dbReference type="PROSITE" id="PS50011">
    <property type="entry name" value="PROTEIN_KINASE_DOM"/>
    <property type="match status" value="1"/>
</dbReference>
<keyword evidence="3 6" id="KW-0547">Nucleotide-binding</keyword>
<dbReference type="PROSITE" id="PS00107">
    <property type="entry name" value="PROTEIN_KINASE_ATP"/>
    <property type="match status" value="2"/>
</dbReference>
<evidence type="ECO:0000256" key="7">
    <source>
        <dbReference type="RuleBase" id="RU000304"/>
    </source>
</evidence>
<dbReference type="Gene3D" id="1.10.510.10">
    <property type="entry name" value="Transferase(Phosphotransferase) domain 1"/>
    <property type="match status" value="1"/>
</dbReference>
<dbReference type="GO" id="GO:0005524">
    <property type="term" value="F:ATP binding"/>
    <property type="evidence" value="ECO:0007669"/>
    <property type="project" value="UniProtKB-UniRule"/>
</dbReference>
<dbReference type="GO" id="GO:0004674">
    <property type="term" value="F:protein serine/threonine kinase activity"/>
    <property type="evidence" value="ECO:0007669"/>
    <property type="project" value="UniProtKB-KW"/>
</dbReference>
<dbReference type="InterPro" id="IPR001245">
    <property type="entry name" value="Ser-Thr/Tyr_kinase_cat_dom"/>
</dbReference>
<dbReference type="FunFam" id="3.30.200.20:FF:000039">
    <property type="entry name" value="receptor-like protein kinase FERONIA"/>
    <property type="match status" value="1"/>
</dbReference>
<evidence type="ECO:0000313" key="10">
    <source>
        <dbReference type="Proteomes" id="UP001229421"/>
    </source>
</evidence>
<evidence type="ECO:0000256" key="4">
    <source>
        <dbReference type="ARBA" id="ARBA00022777"/>
    </source>
</evidence>
<organism evidence="9 10">
    <name type="scientific">Tagetes erecta</name>
    <name type="common">African marigold</name>
    <dbReference type="NCBI Taxonomy" id="13708"/>
    <lineage>
        <taxon>Eukaryota</taxon>
        <taxon>Viridiplantae</taxon>
        <taxon>Streptophyta</taxon>
        <taxon>Embryophyta</taxon>
        <taxon>Tracheophyta</taxon>
        <taxon>Spermatophyta</taxon>
        <taxon>Magnoliopsida</taxon>
        <taxon>eudicotyledons</taxon>
        <taxon>Gunneridae</taxon>
        <taxon>Pentapetalae</taxon>
        <taxon>asterids</taxon>
        <taxon>campanulids</taxon>
        <taxon>Asterales</taxon>
        <taxon>Asteraceae</taxon>
        <taxon>Asteroideae</taxon>
        <taxon>Heliantheae alliance</taxon>
        <taxon>Tageteae</taxon>
        <taxon>Tagetes</taxon>
    </lineage>
</organism>
<name>A0AAD8LDH7_TARER</name>
<dbReference type="EMBL" id="JAUHHV010000001">
    <property type="protein sequence ID" value="KAK1437196.1"/>
    <property type="molecule type" value="Genomic_DNA"/>
</dbReference>
<evidence type="ECO:0000256" key="5">
    <source>
        <dbReference type="ARBA" id="ARBA00022840"/>
    </source>
</evidence>
<dbReference type="CDD" id="cd14066">
    <property type="entry name" value="STKc_IRAK"/>
    <property type="match status" value="1"/>
</dbReference>
<dbReference type="GO" id="GO:0009506">
    <property type="term" value="C:plasmodesma"/>
    <property type="evidence" value="ECO:0007669"/>
    <property type="project" value="TreeGrafter"/>
</dbReference>
<proteinExistence type="inferred from homology"/>
<keyword evidence="10" id="KW-1185">Reference proteome</keyword>
<dbReference type="Gene3D" id="3.30.200.20">
    <property type="entry name" value="Phosphorylase Kinase, domain 1"/>
    <property type="match status" value="2"/>
</dbReference>
<accession>A0AAD8LDH7</accession>
<keyword evidence="4" id="KW-0418">Kinase</keyword>
<dbReference type="GO" id="GO:0005886">
    <property type="term" value="C:plasma membrane"/>
    <property type="evidence" value="ECO:0007669"/>
    <property type="project" value="TreeGrafter"/>
</dbReference>
<evidence type="ECO:0000256" key="1">
    <source>
        <dbReference type="ARBA" id="ARBA00022527"/>
    </source>
</evidence>
<dbReference type="FunFam" id="1.10.510.10:FF:000084">
    <property type="entry name" value="Wall-associated receptor kinase 2"/>
    <property type="match status" value="1"/>
</dbReference>
<feature type="binding site" evidence="6">
    <location>
        <position position="398"/>
    </location>
    <ligand>
        <name>ATP</name>
        <dbReference type="ChEBI" id="CHEBI:30616"/>
    </ligand>
</feature>
<keyword evidence="1 7" id="KW-0723">Serine/threonine-protein kinase</keyword>
<feature type="binding site" evidence="6">
    <location>
        <position position="53"/>
    </location>
    <ligand>
        <name>ATP</name>
        <dbReference type="ChEBI" id="CHEBI:30616"/>
    </ligand>
</feature>
<keyword evidence="5 6" id="KW-0067">ATP-binding</keyword>
<sequence>MQLPQPFRRIEYHEILTATQNFDESLVIGKGGFGKVYKGNIINGQSFVVAAIKRLDLESSQGPEEFWAEVKMLSGLCHRNIVSLLGFCIHEHERILVYEYMSNGTLDFHLHKIDAQVSWLRRLNICLGAAHGLRYLHNDVGIDSGIIHRDFKSSNILLHESWTAKISDFGLSKTCPTNQSSTHVNTNVKGTFGYLDPKYFETGMLTRKSDVYAFGVVLLEVLCRKCAVEKLPNGEARNLAAWAQNYIKEGNFKHIIDSDIRGEMSPKCLKEFVRIAERCLHDNPKQRPTMAGVVVTLESILALQEKFNKSLQPIDTRTIFGRMVDMLPFASNGENFGKGDSRPTVNEFRFDDLEKATREFNPNLLLGEGRSGKVFLGWVDQNTLAASKKGGGMAVAIKRFKQEHFPHEYEWLQIIDFIWYQEPSSSFEQS</sequence>